<dbReference type="RefSeq" id="WP_127029845.1">
    <property type="nucleotide sequence ID" value="NZ_RYFG02000020.1"/>
</dbReference>
<evidence type="ECO:0000313" key="3">
    <source>
        <dbReference type="Proteomes" id="UP000733744"/>
    </source>
</evidence>
<dbReference type="SUPFAM" id="SSF55785">
    <property type="entry name" value="PYP-like sensor domain (PAS domain)"/>
    <property type="match status" value="1"/>
</dbReference>
<proteinExistence type="predicted"/>
<evidence type="ECO:0000259" key="1">
    <source>
        <dbReference type="PROSITE" id="PS50112"/>
    </source>
</evidence>
<dbReference type="NCBIfam" id="TIGR00229">
    <property type="entry name" value="sensory_box"/>
    <property type="match status" value="1"/>
</dbReference>
<dbReference type="InterPro" id="IPR013655">
    <property type="entry name" value="PAS_fold_3"/>
</dbReference>
<gene>
    <name evidence="2" type="ORF">EKO24_003820</name>
</gene>
<sequence>MKKDTTATGREVKLKPGSLLVSLIDLQGIIIDASSEFIAVSGFNRDELIGANHNIVRHLDMPPAVFEDLWSTVKALKPWQGIVKNRTKSGAYYWTKTHVQPTLKDGEAYEYLSVGYALSRHKIKYAELLYRLINDNAAPIESIKE</sequence>
<dbReference type="Gene3D" id="3.30.450.20">
    <property type="entry name" value="PAS domain"/>
    <property type="match status" value="1"/>
</dbReference>
<dbReference type="InterPro" id="IPR000014">
    <property type="entry name" value="PAS"/>
</dbReference>
<accession>A0ABY3CEE9</accession>
<dbReference type="PROSITE" id="PS50112">
    <property type="entry name" value="PAS"/>
    <property type="match status" value="1"/>
</dbReference>
<dbReference type="EMBL" id="RYFG02000020">
    <property type="protein sequence ID" value="TRX01420.1"/>
    <property type="molecule type" value="Genomic_DNA"/>
</dbReference>
<reference evidence="2 3" key="1">
    <citation type="journal article" date="2019" name="Antonie Van Leeuwenhoek">
        <title>Description of 'Ca. Methylobacter oryzae' KRF1, a novel species from the environmentally important Methylobacter clade 2.</title>
        <authorList>
            <person name="Khatri K."/>
            <person name="Mohite J.A."/>
            <person name="Pandit P.S."/>
            <person name="Bahulikar R."/>
            <person name="Rahalkar M.C."/>
        </authorList>
    </citation>
    <scope>NUCLEOTIDE SEQUENCE [LARGE SCALE GENOMIC DNA]</scope>
    <source>
        <strain evidence="2 3">KRF1</strain>
    </source>
</reference>
<protein>
    <submittedName>
        <fullName evidence="2">PAS domain S-box protein</fullName>
    </submittedName>
</protein>
<feature type="domain" description="PAS" evidence="1">
    <location>
        <begin position="21"/>
        <end position="50"/>
    </location>
</feature>
<dbReference type="Pfam" id="PF08447">
    <property type="entry name" value="PAS_3"/>
    <property type="match status" value="1"/>
</dbReference>
<dbReference type="Proteomes" id="UP000733744">
    <property type="component" value="Unassembled WGS sequence"/>
</dbReference>
<name>A0ABY3CEE9_9GAMM</name>
<comment type="caution">
    <text evidence="2">The sequence shown here is derived from an EMBL/GenBank/DDBJ whole genome shotgun (WGS) entry which is preliminary data.</text>
</comment>
<dbReference type="CDD" id="cd00130">
    <property type="entry name" value="PAS"/>
    <property type="match status" value="1"/>
</dbReference>
<evidence type="ECO:0000313" key="2">
    <source>
        <dbReference type="EMBL" id="TRX01420.1"/>
    </source>
</evidence>
<dbReference type="InterPro" id="IPR035965">
    <property type="entry name" value="PAS-like_dom_sf"/>
</dbReference>
<organism evidence="2 3">
    <name type="scientific">Candidatus Methylobacter oryzae</name>
    <dbReference type="NCBI Taxonomy" id="2497749"/>
    <lineage>
        <taxon>Bacteria</taxon>
        <taxon>Pseudomonadati</taxon>
        <taxon>Pseudomonadota</taxon>
        <taxon>Gammaproteobacteria</taxon>
        <taxon>Methylococcales</taxon>
        <taxon>Methylococcaceae</taxon>
        <taxon>Methylobacter</taxon>
    </lineage>
</organism>
<keyword evidence="3" id="KW-1185">Reference proteome</keyword>